<evidence type="ECO:0000256" key="4">
    <source>
        <dbReference type="ARBA" id="ARBA00023172"/>
    </source>
</evidence>
<dbReference type="InterPro" id="IPR013762">
    <property type="entry name" value="Integrase-like_cat_sf"/>
</dbReference>
<dbReference type="Pfam" id="PF13356">
    <property type="entry name" value="Arm-DNA-bind_3"/>
    <property type="match status" value="1"/>
</dbReference>
<dbReference type="InterPro" id="IPR010998">
    <property type="entry name" value="Integrase_recombinase_N"/>
</dbReference>
<feature type="domain" description="Tyr recombinase" evidence="5">
    <location>
        <begin position="204"/>
        <end position="386"/>
    </location>
</feature>
<dbReference type="RefSeq" id="WP_309804042.1">
    <property type="nucleotide sequence ID" value="NZ_JAVDRD010000001.1"/>
</dbReference>
<dbReference type="InterPro" id="IPR011010">
    <property type="entry name" value="DNA_brk_join_enz"/>
</dbReference>
<dbReference type="Gene3D" id="1.10.150.130">
    <property type="match status" value="1"/>
</dbReference>
<keyword evidence="3" id="KW-0238">DNA-binding</keyword>
<gene>
    <name evidence="6" type="ORF">J2792_000004</name>
</gene>
<dbReference type="InterPro" id="IPR025166">
    <property type="entry name" value="Integrase_DNA_bind_dom"/>
</dbReference>
<dbReference type="Gene3D" id="1.10.443.10">
    <property type="entry name" value="Intergrase catalytic core"/>
    <property type="match status" value="1"/>
</dbReference>
<dbReference type="InterPro" id="IPR050808">
    <property type="entry name" value="Phage_Integrase"/>
</dbReference>
<evidence type="ECO:0000313" key="7">
    <source>
        <dbReference type="Proteomes" id="UP001184150"/>
    </source>
</evidence>
<dbReference type="Pfam" id="PF00589">
    <property type="entry name" value="Phage_integrase"/>
    <property type="match status" value="1"/>
</dbReference>
<evidence type="ECO:0000259" key="5">
    <source>
        <dbReference type="PROSITE" id="PS51898"/>
    </source>
</evidence>
<evidence type="ECO:0000256" key="2">
    <source>
        <dbReference type="ARBA" id="ARBA00022908"/>
    </source>
</evidence>
<comment type="caution">
    <text evidence="6">The sequence shown here is derived from an EMBL/GenBank/DDBJ whole genome shotgun (WGS) entry which is preliminary data.</text>
</comment>
<dbReference type="SUPFAM" id="SSF56349">
    <property type="entry name" value="DNA breaking-rejoining enzymes"/>
    <property type="match status" value="1"/>
</dbReference>
<dbReference type="PANTHER" id="PTHR30629:SF2">
    <property type="entry name" value="PROPHAGE INTEGRASE INTS-RELATED"/>
    <property type="match status" value="1"/>
</dbReference>
<dbReference type="PROSITE" id="PS51898">
    <property type="entry name" value="TYR_RECOMBINASE"/>
    <property type="match status" value="1"/>
</dbReference>
<keyword evidence="4" id="KW-0233">DNA recombination</keyword>
<evidence type="ECO:0000256" key="3">
    <source>
        <dbReference type="ARBA" id="ARBA00023125"/>
    </source>
</evidence>
<dbReference type="InterPro" id="IPR038488">
    <property type="entry name" value="Integrase_DNA-bd_sf"/>
</dbReference>
<sequence>MSLKALQINGFLASNSPYRKPDEKGLYLEVRPSGAKIWYFKYSLHGVEKRLSLGQWPDVGLKEARALRDKARDLIRDGGDPAVERRKKKIEARLHASNTFRAVAEDFISVRLERSGKAPATITKAHWFLSHLAHTVGHLPIADITPPDLLNVLRKVESEGKRETARRTRAFASRVFRHGAVLGLCKNDPAALLDDALAAPLVKHRAAVLEPRKLGVLLRAIDEFTGTEVVKLAMQILPHVFLRPGELRFGKWDEIDWEGAVWRIPAERTKLRRPHAVPLSCQSLELLRSLHERTGQLPYMFPGQRKFTVPICENAINLAFRRMGFDQDTVTAHGWRATASTLLNESGLWHFDAIERALAHGHSNAVRGTYARGQHWDERVKMAQWWSDYLDGLKLSAA</sequence>
<dbReference type="Gene3D" id="3.30.160.390">
    <property type="entry name" value="Integrase, DNA-binding domain"/>
    <property type="match status" value="1"/>
</dbReference>
<dbReference type="InterPro" id="IPR002104">
    <property type="entry name" value="Integrase_catalytic"/>
</dbReference>
<dbReference type="PANTHER" id="PTHR30629">
    <property type="entry name" value="PROPHAGE INTEGRASE"/>
    <property type="match status" value="1"/>
</dbReference>
<evidence type="ECO:0000313" key="6">
    <source>
        <dbReference type="EMBL" id="MDR6509164.1"/>
    </source>
</evidence>
<protein>
    <submittedName>
        <fullName evidence="6">Integrase</fullName>
    </submittedName>
</protein>
<evidence type="ECO:0000256" key="1">
    <source>
        <dbReference type="ARBA" id="ARBA00008857"/>
    </source>
</evidence>
<keyword evidence="2" id="KW-0229">DNA integration</keyword>
<dbReference type="Proteomes" id="UP001184150">
    <property type="component" value="Unassembled WGS sequence"/>
</dbReference>
<dbReference type="InterPro" id="IPR053876">
    <property type="entry name" value="Phage_int_M"/>
</dbReference>
<dbReference type="EMBL" id="JAVDRD010000001">
    <property type="protein sequence ID" value="MDR6509164.1"/>
    <property type="molecule type" value="Genomic_DNA"/>
</dbReference>
<keyword evidence="7" id="KW-1185">Reference proteome</keyword>
<accession>A0ABU1MG26</accession>
<comment type="similarity">
    <text evidence="1">Belongs to the 'phage' integrase family.</text>
</comment>
<dbReference type="CDD" id="cd00801">
    <property type="entry name" value="INT_P4_C"/>
    <property type="match status" value="1"/>
</dbReference>
<dbReference type="Pfam" id="PF22022">
    <property type="entry name" value="Phage_int_M"/>
    <property type="match status" value="1"/>
</dbReference>
<name>A0ABU1MG26_9SPHN</name>
<organism evidence="6 7">
    <name type="scientific">Novosphingobium capsulatum</name>
    <dbReference type="NCBI Taxonomy" id="13688"/>
    <lineage>
        <taxon>Bacteria</taxon>
        <taxon>Pseudomonadati</taxon>
        <taxon>Pseudomonadota</taxon>
        <taxon>Alphaproteobacteria</taxon>
        <taxon>Sphingomonadales</taxon>
        <taxon>Sphingomonadaceae</taxon>
        <taxon>Novosphingobium</taxon>
    </lineage>
</organism>
<reference evidence="6 7" key="1">
    <citation type="submission" date="2023-07" db="EMBL/GenBank/DDBJ databases">
        <title>Sorghum-associated microbial communities from plants grown in Nebraska, USA.</title>
        <authorList>
            <person name="Schachtman D."/>
        </authorList>
    </citation>
    <scope>NUCLEOTIDE SEQUENCE [LARGE SCALE GENOMIC DNA]</scope>
    <source>
        <strain evidence="6 7">DS1027</strain>
    </source>
</reference>
<proteinExistence type="inferred from homology"/>